<dbReference type="GO" id="GO:0004252">
    <property type="term" value="F:serine-type endopeptidase activity"/>
    <property type="evidence" value="ECO:0007669"/>
    <property type="project" value="InterPro"/>
</dbReference>
<protein>
    <recommendedName>
        <fullName evidence="4 7">Signal peptidase I</fullName>
        <ecNumber evidence="4 7">3.4.21.89</ecNumber>
    </recommendedName>
</protein>
<dbReference type="GO" id="GO:0009003">
    <property type="term" value="F:signal peptidase activity"/>
    <property type="evidence" value="ECO:0007669"/>
    <property type="project" value="UniProtKB-EC"/>
</dbReference>
<dbReference type="STRING" id="1505727.GA0061077_0009"/>
<dbReference type="SUPFAM" id="SSF51306">
    <property type="entry name" value="LexA/Signal peptidase"/>
    <property type="match status" value="1"/>
</dbReference>
<dbReference type="InterPro" id="IPR019533">
    <property type="entry name" value="Peptidase_S26"/>
</dbReference>
<evidence type="ECO:0000313" key="10">
    <source>
        <dbReference type="EMBL" id="SCC77939.1"/>
    </source>
</evidence>
<evidence type="ECO:0000256" key="8">
    <source>
        <dbReference type="SAM" id="MobiDB-lite"/>
    </source>
</evidence>
<dbReference type="GO" id="GO:0005886">
    <property type="term" value="C:plasma membrane"/>
    <property type="evidence" value="ECO:0007669"/>
    <property type="project" value="UniProtKB-SubCell"/>
</dbReference>
<keyword evidence="7" id="KW-0472">Membrane</keyword>
<dbReference type="EMBL" id="FMBL01000001">
    <property type="protein sequence ID" value="SCC77939.1"/>
    <property type="molecule type" value="Genomic_DNA"/>
</dbReference>
<dbReference type="PANTHER" id="PTHR43390">
    <property type="entry name" value="SIGNAL PEPTIDASE I"/>
    <property type="match status" value="1"/>
</dbReference>
<feature type="region of interest" description="Disordered" evidence="8">
    <location>
        <begin position="1"/>
        <end position="29"/>
    </location>
</feature>
<feature type="domain" description="Peptidase S26" evidence="9">
    <location>
        <begin position="38"/>
        <end position="209"/>
    </location>
</feature>
<evidence type="ECO:0000256" key="7">
    <source>
        <dbReference type="RuleBase" id="RU362042"/>
    </source>
</evidence>
<dbReference type="PRINTS" id="PR00727">
    <property type="entry name" value="LEADERPTASE"/>
</dbReference>
<sequence length="233" mass="25232">MASEEVRRSTQTGKGLSYRAKHAKRNGSSSSADREMVHYAVEFVALLLVLVLLRMFAIGVYVIPSSSMEDTIAIGDRLITNRLAGPLKTVKRGDVVVFSDPARWLVGKQSHGSDDLIKRVIGMPGDMVECKGGGAPVTVNGVAIDESVYLKPGVEPSIFPFSVKVTAGNVFVMGDNRANSADSRYHADDGNGGLVPMKNIIGVAMLTFWPFAHFRTMNSHHEVFESVPDAPKK</sequence>
<evidence type="ECO:0000256" key="5">
    <source>
        <dbReference type="ARBA" id="ARBA00022801"/>
    </source>
</evidence>
<keyword evidence="7" id="KW-0645">Protease</keyword>
<comment type="similarity">
    <text evidence="3 7">Belongs to the peptidase S26 family.</text>
</comment>
<keyword evidence="5 7" id="KW-0378">Hydrolase</keyword>
<dbReference type="AlphaFoldDB" id="A0A1C4GZ94"/>
<evidence type="ECO:0000256" key="2">
    <source>
        <dbReference type="ARBA" id="ARBA00004401"/>
    </source>
</evidence>
<keyword evidence="7" id="KW-1133">Transmembrane helix</keyword>
<dbReference type="CDD" id="cd06530">
    <property type="entry name" value="S26_SPase_I"/>
    <property type="match status" value="1"/>
</dbReference>
<dbReference type="PROSITE" id="PS00761">
    <property type="entry name" value="SPASE_I_3"/>
    <property type="match status" value="1"/>
</dbReference>
<dbReference type="RefSeq" id="WP_091846928.1">
    <property type="nucleotide sequence ID" value="NZ_FMBL01000001.1"/>
</dbReference>
<reference evidence="11" key="1">
    <citation type="submission" date="2016-08" db="EMBL/GenBank/DDBJ databases">
        <authorList>
            <person name="Varghese N."/>
            <person name="Submissions Spin"/>
        </authorList>
    </citation>
    <scope>NUCLEOTIDE SEQUENCE [LARGE SCALE GENOMIC DNA]</scope>
    <source>
        <strain evidence="11">R-52791</strain>
    </source>
</reference>
<dbReference type="InterPro" id="IPR036286">
    <property type="entry name" value="LexA/Signal_pep-like_sf"/>
</dbReference>
<feature type="transmembrane region" description="Helical" evidence="7">
    <location>
        <begin position="43"/>
        <end position="63"/>
    </location>
</feature>
<comment type="subcellular location">
    <subcellularLocation>
        <location evidence="2">Cell membrane</location>
        <topology evidence="2">Single-pass type II membrane protein</topology>
    </subcellularLocation>
    <subcellularLocation>
        <location evidence="7">Membrane</location>
        <topology evidence="7">Single-pass type II membrane protein</topology>
    </subcellularLocation>
</comment>
<evidence type="ECO:0000259" key="9">
    <source>
        <dbReference type="Pfam" id="PF10502"/>
    </source>
</evidence>
<evidence type="ECO:0000256" key="4">
    <source>
        <dbReference type="ARBA" id="ARBA00013208"/>
    </source>
</evidence>
<dbReference type="EC" id="3.4.21.89" evidence="4 7"/>
<dbReference type="GO" id="GO:0006465">
    <property type="term" value="P:signal peptide processing"/>
    <property type="evidence" value="ECO:0007669"/>
    <property type="project" value="InterPro"/>
</dbReference>
<dbReference type="Proteomes" id="UP000242610">
    <property type="component" value="Unassembled WGS sequence"/>
</dbReference>
<dbReference type="Pfam" id="PF10502">
    <property type="entry name" value="Peptidase_S26"/>
    <property type="match status" value="1"/>
</dbReference>
<dbReference type="NCBIfam" id="TIGR02227">
    <property type="entry name" value="sigpep_I_bact"/>
    <property type="match status" value="1"/>
</dbReference>
<evidence type="ECO:0000256" key="1">
    <source>
        <dbReference type="ARBA" id="ARBA00000677"/>
    </source>
</evidence>
<accession>A0A1C4GZ94</accession>
<dbReference type="PANTHER" id="PTHR43390:SF1">
    <property type="entry name" value="CHLOROPLAST PROCESSING PEPTIDASE"/>
    <property type="match status" value="1"/>
</dbReference>
<keyword evidence="7" id="KW-0812">Transmembrane</keyword>
<organism evidence="10 11">
    <name type="scientific">Bifidobacterium commune</name>
    <dbReference type="NCBI Taxonomy" id="1505727"/>
    <lineage>
        <taxon>Bacteria</taxon>
        <taxon>Bacillati</taxon>
        <taxon>Actinomycetota</taxon>
        <taxon>Actinomycetes</taxon>
        <taxon>Bifidobacteriales</taxon>
        <taxon>Bifidobacteriaceae</taxon>
        <taxon>Bifidobacterium</taxon>
    </lineage>
</organism>
<comment type="catalytic activity">
    <reaction evidence="1 7">
        <text>Cleavage of hydrophobic, N-terminal signal or leader sequences from secreted and periplasmic proteins.</text>
        <dbReference type="EC" id="3.4.21.89"/>
    </reaction>
</comment>
<feature type="active site" evidence="6">
    <location>
        <position position="67"/>
    </location>
</feature>
<dbReference type="OrthoDB" id="9815782at2"/>
<name>A0A1C4GZ94_9BIFI</name>
<evidence type="ECO:0000256" key="6">
    <source>
        <dbReference type="PIRSR" id="PIRSR600223-1"/>
    </source>
</evidence>
<evidence type="ECO:0000313" key="11">
    <source>
        <dbReference type="Proteomes" id="UP000242610"/>
    </source>
</evidence>
<keyword evidence="11" id="KW-1185">Reference proteome</keyword>
<feature type="active site" evidence="6">
    <location>
        <position position="118"/>
    </location>
</feature>
<dbReference type="Gene3D" id="2.10.109.10">
    <property type="entry name" value="Umud Fragment, subunit A"/>
    <property type="match status" value="1"/>
</dbReference>
<dbReference type="InterPro" id="IPR019758">
    <property type="entry name" value="Pept_S26A_signal_pept_1_CS"/>
</dbReference>
<proteinExistence type="inferred from homology"/>
<dbReference type="InterPro" id="IPR000223">
    <property type="entry name" value="Pept_S26A_signal_pept_1"/>
</dbReference>
<gene>
    <name evidence="10" type="ORF">GA0061077_0009</name>
</gene>
<evidence type="ECO:0000256" key="3">
    <source>
        <dbReference type="ARBA" id="ARBA00009370"/>
    </source>
</evidence>